<accession>A0A098R0H6</accession>
<dbReference type="PROSITE" id="PS50844">
    <property type="entry name" value="AFP_LIKE"/>
    <property type="match status" value="1"/>
</dbReference>
<dbReference type="SUPFAM" id="SSF51569">
    <property type="entry name" value="Aldolase"/>
    <property type="match status" value="1"/>
</dbReference>
<dbReference type="InterPro" id="IPR057736">
    <property type="entry name" value="SAF_PseI/NeuA/NeuB"/>
</dbReference>
<dbReference type="InterPro" id="IPR006190">
    <property type="entry name" value="SAF_AFP_Neu5Ac"/>
</dbReference>
<dbReference type="PANTHER" id="PTHR42966:SF1">
    <property type="entry name" value="SIALIC ACID SYNTHASE"/>
    <property type="match status" value="1"/>
</dbReference>
<proteinExistence type="predicted"/>
<evidence type="ECO:0000313" key="2">
    <source>
        <dbReference type="EMBL" id="KGE73188.1"/>
    </source>
</evidence>
<dbReference type="InterPro" id="IPR051690">
    <property type="entry name" value="PseI-like"/>
</dbReference>
<dbReference type="Pfam" id="PF03102">
    <property type="entry name" value="NeuB"/>
    <property type="match status" value="1"/>
</dbReference>
<reference evidence="2 3" key="1">
    <citation type="submission" date="2014-05" db="EMBL/GenBank/DDBJ databases">
        <title>De novo Genome Sequence of Spirocheata sp.</title>
        <authorList>
            <person name="Shivani Y."/>
            <person name="Subhash Y."/>
            <person name="Tushar L."/>
            <person name="Sasikala C."/>
            <person name="Ramana C.V."/>
        </authorList>
    </citation>
    <scope>NUCLEOTIDE SEQUENCE [LARGE SCALE GENOMIC DNA]</scope>
    <source>
        <strain evidence="2 3">JC230</strain>
    </source>
</reference>
<name>A0A098R0H6_9SPIO</name>
<dbReference type="InterPro" id="IPR013974">
    <property type="entry name" value="SAF"/>
</dbReference>
<gene>
    <name evidence="2" type="ORF">DC28_05300</name>
</gene>
<dbReference type="STRING" id="1480694.DC28_05300"/>
<evidence type="ECO:0000259" key="1">
    <source>
        <dbReference type="PROSITE" id="PS50844"/>
    </source>
</evidence>
<dbReference type="Gene3D" id="3.90.1210.10">
    <property type="entry name" value="Antifreeze-like/N-acetylneuraminic acid synthase C-terminal domain"/>
    <property type="match status" value="1"/>
</dbReference>
<dbReference type="PANTHER" id="PTHR42966">
    <property type="entry name" value="N-ACETYLNEURAMINATE SYNTHASE"/>
    <property type="match status" value="1"/>
</dbReference>
<organism evidence="2 3">
    <name type="scientific">Spirochaeta lutea</name>
    <dbReference type="NCBI Taxonomy" id="1480694"/>
    <lineage>
        <taxon>Bacteria</taxon>
        <taxon>Pseudomonadati</taxon>
        <taxon>Spirochaetota</taxon>
        <taxon>Spirochaetia</taxon>
        <taxon>Spirochaetales</taxon>
        <taxon>Spirochaetaceae</taxon>
        <taxon>Spirochaeta</taxon>
    </lineage>
</organism>
<keyword evidence="3" id="KW-1185">Reference proteome</keyword>
<dbReference type="GO" id="GO:0016051">
    <property type="term" value="P:carbohydrate biosynthetic process"/>
    <property type="evidence" value="ECO:0007669"/>
    <property type="project" value="InterPro"/>
</dbReference>
<comment type="caution">
    <text evidence="2">The sequence shown here is derived from an EMBL/GenBank/DDBJ whole genome shotgun (WGS) entry which is preliminary data.</text>
</comment>
<dbReference type="RefSeq" id="WP_037546543.1">
    <property type="nucleotide sequence ID" value="NZ_JNUP01000045.1"/>
</dbReference>
<dbReference type="InterPro" id="IPR013785">
    <property type="entry name" value="Aldolase_TIM"/>
</dbReference>
<dbReference type="SMART" id="SM00858">
    <property type="entry name" value="SAF"/>
    <property type="match status" value="1"/>
</dbReference>
<dbReference type="eggNOG" id="COG2089">
    <property type="taxonomic scope" value="Bacteria"/>
</dbReference>
<sequence>MEPRIPGHPLPLIVAEIGTSHGGDLSKAEELVAAAKESGAQVAKFQYIIADEILHPRTGSVSLPGGNTDLYKSFKNLEKPIDFYARLMELCEQYQIGFLCSPFGTRSLQHLVSLGVPALKIASPELNHLPLLREAAATGLPTILSTGVSRLRDIADALEVFAVSPRAYSPGNRLPKKGEGIDTLAKDDESAHPAPDDANIGKIEKPFVNPFNPALNHRVSLLHCITSYPAPEAEYNLRVLRTLHGIFGIPLGVSDHSLDPVLVPLLATALGAHLIEKHLTLDKTSSGLDDPIALVPQQFAHMASLIASYKDDPFAIIPDLEEEYGSERVQQILGSGVKELAKSESDNYGRTNRSIHALHSLPAGSRLGVEDVAVLRTEKSLSPGIHPRFMDIVLGKRLTMDLEDGEGLTWNHLLQE</sequence>
<dbReference type="InterPro" id="IPR013132">
    <property type="entry name" value="PseI/NeuA/B-like_N"/>
</dbReference>
<dbReference type="SUPFAM" id="SSF51269">
    <property type="entry name" value="AFP III-like domain"/>
    <property type="match status" value="1"/>
</dbReference>
<feature type="domain" description="AFP-like" evidence="1">
    <location>
        <begin position="354"/>
        <end position="416"/>
    </location>
</feature>
<dbReference type="InterPro" id="IPR036732">
    <property type="entry name" value="AFP_Neu5c_C_sf"/>
</dbReference>
<dbReference type="GO" id="GO:0047444">
    <property type="term" value="F:N-acylneuraminate-9-phosphate synthase activity"/>
    <property type="evidence" value="ECO:0007669"/>
    <property type="project" value="TreeGrafter"/>
</dbReference>
<dbReference type="Proteomes" id="UP000029692">
    <property type="component" value="Unassembled WGS sequence"/>
</dbReference>
<dbReference type="EMBL" id="JNUP01000045">
    <property type="protein sequence ID" value="KGE73188.1"/>
    <property type="molecule type" value="Genomic_DNA"/>
</dbReference>
<dbReference type="CDD" id="cd11615">
    <property type="entry name" value="SAF_NeuB_like"/>
    <property type="match status" value="1"/>
</dbReference>
<dbReference type="Gene3D" id="3.20.20.70">
    <property type="entry name" value="Aldolase class I"/>
    <property type="match status" value="1"/>
</dbReference>
<dbReference type="Pfam" id="PF08666">
    <property type="entry name" value="SAF"/>
    <property type="match status" value="1"/>
</dbReference>
<dbReference type="OrthoDB" id="9814210at2"/>
<protein>
    <recommendedName>
        <fullName evidence="1">AFP-like domain-containing protein</fullName>
    </recommendedName>
</protein>
<dbReference type="AlphaFoldDB" id="A0A098R0H6"/>
<evidence type="ECO:0000313" key="3">
    <source>
        <dbReference type="Proteomes" id="UP000029692"/>
    </source>
</evidence>